<dbReference type="Proteomes" id="UP000770717">
    <property type="component" value="Unassembled WGS sequence"/>
</dbReference>
<keyword evidence="2" id="KW-1185">Reference proteome</keyword>
<organism evidence="1 2">
    <name type="scientific">Eleutherodactylus coqui</name>
    <name type="common">Puerto Rican coqui</name>
    <dbReference type="NCBI Taxonomy" id="57060"/>
    <lineage>
        <taxon>Eukaryota</taxon>
        <taxon>Metazoa</taxon>
        <taxon>Chordata</taxon>
        <taxon>Craniata</taxon>
        <taxon>Vertebrata</taxon>
        <taxon>Euteleostomi</taxon>
        <taxon>Amphibia</taxon>
        <taxon>Batrachia</taxon>
        <taxon>Anura</taxon>
        <taxon>Neobatrachia</taxon>
        <taxon>Hyloidea</taxon>
        <taxon>Eleutherodactylidae</taxon>
        <taxon>Eleutherodactylinae</taxon>
        <taxon>Eleutherodactylus</taxon>
        <taxon>Eleutherodactylus</taxon>
    </lineage>
</organism>
<comment type="caution">
    <text evidence="1">The sequence shown here is derived from an EMBL/GenBank/DDBJ whole genome shotgun (WGS) entry which is preliminary data.</text>
</comment>
<evidence type="ECO:0000313" key="1">
    <source>
        <dbReference type="EMBL" id="KAG9474359.1"/>
    </source>
</evidence>
<sequence length="87" mass="9651">MAGAAPSSPRPEKCVFNTDEVYEKKKPKTCPHEKHRIWIKPLHRVGITCIGGFIKSELVFEAATKGLRISRWSGLQGPAEGRCAFLS</sequence>
<protein>
    <submittedName>
        <fullName evidence="1">Uncharacterized protein</fullName>
    </submittedName>
</protein>
<name>A0A8J6ET75_ELECQ</name>
<accession>A0A8J6ET75</accession>
<dbReference type="EMBL" id="WNTK01000013">
    <property type="protein sequence ID" value="KAG9474359.1"/>
    <property type="molecule type" value="Genomic_DNA"/>
</dbReference>
<evidence type="ECO:0000313" key="2">
    <source>
        <dbReference type="Proteomes" id="UP000770717"/>
    </source>
</evidence>
<gene>
    <name evidence="1" type="ORF">GDO78_004580</name>
</gene>
<proteinExistence type="predicted"/>
<dbReference type="AlphaFoldDB" id="A0A8J6ET75"/>
<reference evidence="1" key="1">
    <citation type="thesis" date="2020" institute="ProQuest LLC" country="789 East Eisenhower Parkway, Ann Arbor, MI, USA">
        <title>Comparative Genomics and Chromosome Evolution.</title>
        <authorList>
            <person name="Mudd A.B."/>
        </authorList>
    </citation>
    <scope>NUCLEOTIDE SEQUENCE</scope>
    <source>
        <strain evidence="1">HN-11 Male</strain>
        <tissue evidence="1">Kidney and liver</tissue>
    </source>
</reference>